<gene>
    <name evidence="13" type="ordered locus">Spiaf_2789</name>
</gene>
<dbReference type="FunFam" id="3.40.50.720:FF:000188">
    <property type="entry name" value="NAD(P) transhydrogenase alpha subunit 1"/>
    <property type="match status" value="1"/>
</dbReference>
<reference evidence="14" key="1">
    <citation type="journal article" date="2013" name="Stand. Genomic Sci.">
        <title>Complete genome sequence of the halophilic bacterium Spirochaeta africana type strain (Z-7692(T)) from the alkaline Lake Magadi in the East African Rift.</title>
        <authorList>
            <person name="Liolos K."/>
            <person name="Abt B."/>
            <person name="Scheuner C."/>
            <person name="Teshima H."/>
            <person name="Held B."/>
            <person name="Lapidus A."/>
            <person name="Nolan M."/>
            <person name="Lucas S."/>
            <person name="Deshpande S."/>
            <person name="Cheng J.F."/>
            <person name="Tapia R."/>
            <person name="Goodwin L.A."/>
            <person name="Pitluck S."/>
            <person name="Pagani I."/>
            <person name="Ivanova N."/>
            <person name="Mavromatis K."/>
            <person name="Mikhailova N."/>
            <person name="Huntemann M."/>
            <person name="Pati A."/>
            <person name="Chen A."/>
            <person name="Palaniappan K."/>
            <person name="Land M."/>
            <person name="Rohde M."/>
            <person name="Tindall B.J."/>
            <person name="Detter J.C."/>
            <person name="Goker M."/>
            <person name="Bristow J."/>
            <person name="Eisen J.A."/>
            <person name="Markowitz V."/>
            <person name="Hugenholtz P."/>
            <person name="Woyke T."/>
            <person name="Klenk H.P."/>
            <person name="Kyrpides N.C."/>
        </authorList>
    </citation>
    <scope>NUCLEOTIDE SEQUENCE</scope>
    <source>
        <strain evidence="14">ATCC 700263 / DSM 8902 / Z-7692</strain>
    </source>
</reference>
<accession>H9UMS0</accession>
<keyword evidence="6" id="KW-0520">NAD</keyword>
<evidence type="ECO:0000256" key="5">
    <source>
        <dbReference type="ARBA" id="ARBA00022967"/>
    </source>
</evidence>
<feature type="domain" description="Alanine dehydrogenase/pyridine nucleotide transhydrogenase N-terminal" evidence="12">
    <location>
        <begin position="4"/>
        <end position="141"/>
    </location>
</feature>
<dbReference type="SUPFAM" id="SSF51735">
    <property type="entry name" value="NAD(P)-binding Rossmann-fold domains"/>
    <property type="match status" value="1"/>
</dbReference>
<dbReference type="Proteomes" id="UP000007383">
    <property type="component" value="Chromosome"/>
</dbReference>
<evidence type="ECO:0000256" key="7">
    <source>
        <dbReference type="ARBA" id="ARBA00048202"/>
    </source>
</evidence>
<dbReference type="STRING" id="889378.Spiaf_2789"/>
<keyword evidence="3" id="KW-0547">Nucleotide-binding</keyword>
<dbReference type="Pfam" id="PF01262">
    <property type="entry name" value="AlaDh_PNT_C"/>
    <property type="match status" value="1"/>
</dbReference>
<proteinExistence type="predicted"/>
<evidence type="ECO:0000256" key="9">
    <source>
        <dbReference type="ARBA" id="ARBA00076996"/>
    </source>
</evidence>
<dbReference type="EC" id="7.1.1.1" evidence="2"/>
<dbReference type="GO" id="GO:0006740">
    <property type="term" value="P:NADPH regeneration"/>
    <property type="evidence" value="ECO:0007669"/>
    <property type="project" value="TreeGrafter"/>
</dbReference>
<name>H9UMS0_SPIAZ</name>
<keyword evidence="5" id="KW-1278">Translocase</keyword>
<dbReference type="RefSeq" id="WP_014456795.1">
    <property type="nucleotide sequence ID" value="NC_017098.1"/>
</dbReference>
<dbReference type="GO" id="GO:0008750">
    <property type="term" value="F:proton-translocating NAD(P)+ transhydrogenase activity"/>
    <property type="evidence" value="ECO:0007669"/>
    <property type="project" value="UniProtKB-EC"/>
</dbReference>
<dbReference type="HOGENOM" id="CLU_003376_2_1_12"/>
<dbReference type="GO" id="GO:0050661">
    <property type="term" value="F:NADP binding"/>
    <property type="evidence" value="ECO:0007669"/>
    <property type="project" value="TreeGrafter"/>
</dbReference>
<evidence type="ECO:0000259" key="12">
    <source>
        <dbReference type="SMART" id="SM01003"/>
    </source>
</evidence>
<evidence type="ECO:0000256" key="10">
    <source>
        <dbReference type="ARBA" id="ARBA00084087"/>
    </source>
</evidence>
<organism evidence="13 14">
    <name type="scientific">Spirochaeta africana (strain ATCC 700263 / DSM 8902 / Z-7692)</name>
    <dbReference type="NCBI Taxonomy" id="889378"/>
    <lineage>
        <taxon>Bacteria</taxon>
        <taxon>Pseudomonadati</taxon>
        <taxon>Spirochaetota</taxon>
        <taxon>Spirochaetia</taxon>
        <taxon>Spirochaetales</taxon>
        <taxon>Spirochaetaceae</taxon>
        <taxon>Spirochaeta</taxon>
    </lineage>
</organism>
<evidence type="ECO:0000256" key="1">
    <source>
        <dbReference type="ARBA" id="ARBA00003943"/>
    </source>
</evidence>
<keyword evidence="4" id="KW-0521">NADP</keyword>
<evidence type="ECO:0000256" key="6">
    <source>
        <dbReference type="ARBA" id="ARBA00023027"/>
    </source>
</evidence>
<protein>
    <recommendedName>
        <fullName evidence="8">NAD(P) transhydrogenase subunit alpha part 1</fullName>
        <ecNumber evidence="2">7.1.1.1</ecNumber>
    </recommendedName>
    <alternativeName>
        <fullName evidence="10">Nicotinamide nucleotide transhydrogenase subunit alpha 1</fullName>
    </alternativeName>
    <alternativeName>
        <fullName evidence="9">Pyridine nucleotide transhydrogenase subunit alpha 1</fullName>
    </alternativeName>
</protein>
<dbReference type="Gene3D" id="3.40.50.720">
    <property type="entry name" value="NAD(P)-binding Rossmann-like Domain"/>
    <property type="match status" value="2"/>
</dbReference>
<dbReference type="InterPro" id="IPR007698">
    <property type="entry name" value="AlaDH/PNT_NAD(H)-bd"/>
</dbReference>
<dbReference type="NCBIfam" id="NF006942">
    <property type="entry name" value="PRK09424.1"/>
    <property type="match status" value="1"/>
</dbReference>
<dbReference type="InterPro" id="IPR007886">
    <property type="entry name" value="AlaDH/PNT_N"/>
</dbReference>
<dbReference type="SMART" id="SM01002">
    <property type="entry name" value="AlaDh_PNT_C"/>
    <property type="match status" value="1"/>
</dbReference>
<evidence type="ECO:0000256" key="3">
    <source>
        <dbReference type="ARBA" id="ARBA00022741"/>
    </source>
</evidence>
<dbReference type="OrthoDB" id="9804592at2"/>
<keyword evidence="14" id="KW-1185">Reference proteome</keyword>
<dbReference type="KEGG" id="sfc:Spiaf_2789"/>
<dbReference type="PANTHER" id="PTHR10160:SF19">
    <property type="entry name" value="PROTON-TRANSLOCATING NAD(P)(+) TRANSHYDROGENASE"/>
    <property type="match status" value="1"/>
</dbReference>
<dbReference type="SMART" id="SM01003">
    <property type="entry name" value="AlaDh_PNT_N"/>
    <property type="match status" value="1"/>
</dbReference>
<dbReference type="AlphaFoldDB" id="H9UMS0"/>
<dbReference type="CDD" id="cd05304">
    <property type="entry name" value="Rubrum_tdh"/>
    <property type="match status" value="1"/>
</dbReference>
<evidence type="ECO:0000259" key="11">
    <source>
        <dbReference type="SMART" id="SM01002"/>
    </source>
</evidence>
<dbReference type="Pfam" id="PF05222">
    <property type="entry name" value="AlaDh_PNT_N"/>
    <property type="match status" value="1"/>
</dbReference>
<dbReference type="EMBL" id="CP003282">
    <property type="protein sequence ID" value="AFG38813.1"/>
    <property type="molecule type" value="Genomic_DNA"/>
</dbReference>
<evidence type="ECO:0000256" key="4">
    <source>
        <dbReference type="ARBA" id="ARBA00022857"/>
    </source>
</evidence>
<comment type="catalytic activity">
    <reaction evidence="7">
        <text>NAD(+) + NADPH + H(+)(in) = NADH + NADP(+) + H(+)(out)</text>
        <dbReference type="Rhea" id="RHEA:47992"/>
        <dbReference type="ChEBI" id="CHEBI:15378"/>
        <dbReference type="ChEBI" id="CHEBI:57540"/>
        <dbReference type="ChEBI" id="CHEBI:57783"/>
        <dbReference type="ChEBI" id="CHEBI:57945"/>
        <dbReference type="ChEBI" id="CHEBI:58349"/>
        <dbReference type="EC" id="7.1.1.1"/>
    </reaction>
</comment>
<evidence type="ECO:0000256" key="2">
    <source>
        <dbReference type="ARBA" id="ARBA00012943"/>
    </source>
</evidence>
<dbReference type="PATRIC" id="fig|889378.3.peg.2761"/>
<feature type="domain" description="Alanine dehydrogenase/pyridine nucleotide transhydrogenase NAD(H)-binding" evidence="11">
    <location>
        <begin position="150"/>
        <end position="315"/>
    </location>
</feature>
<dbReference type="PANTHER" id="PTHR10160">
    <property type="entry name" value="NAD(P) TRANSHYDROGENASE"/>
    <property type="match status" value="1"/>
</dbReference>
<sequence length="383" mass="40411">MIIGVLKETAANEHRVAVVPAHLPSLTKAGASIVVQAGAGIAAGYPDQQYQDKGAEIAADAAAVAAKADVLLMVQSGAARADLVDSVKQGQVLVGMMDPYQPNDVFSSFVSKGVTTLSMELMPRITRAQSMDVLSSMANLAGYKAALLAADNLPKMFPMMMTAAGTITPAKVFVIGVGVAGLQAIATTKRLGAVVSAYDIRPAVKDQVLSLGAKFVEMELDSDTAEDSGGYAREMDEEFYRKQRELMKSVIAESDVVITTAAIPGKQSPVLVTTEMVEAMAPGSVIVDLAVERGGNVEPSKPGETVNHNGVSIIGPVNIASTLSYNASQLYSKNITTYLLSLIDKESKQLTLNMEDEIVQATVVTHQGVAPNERTREWLGLQA</sequence>
<evidence type="ECO:0000256" key="8">
    <source>
        <dbReference type="ARBA" id="ARBA00071353"/>
    </source>
</evidence>
<comment type="function">
    <text evidence="1">The transhydrogenation between NADH and NADP is coupled to respiration and ATP hydrolysis and functions as a proton pump across the membrane.</text>
</comment>
<dbReference type="eggNOG" id="COG3288">
    <property type="taxonomic scope" value="Bacteria"/>
</dbReference>
<dbReference type="InterPro" id="IPR036291">
    <property type="entry name" value="NAD(P)-bd_dom_sf"/>
</dbReference>
<evidence type="ECO:0000313" key="13">
    <source>
        <dbReference type="EMBL" id="AFG38813.1"/>
    </source>
</evidence>
<dbReference type="SUPFAM" id="SSF52283">
    <property type="entry name" value="Formate/glycerate dehydrogenase catalytic domain-like"/>
    <property type="match status" value="1"/>
</dbReference>
<dbReference type="GO" id="GO:0005886">
    <property type="term" value="C:plasma membrane"/>
    <property type="evidence" value="ECO:0007669"/>
    <property type="project" value="TreeGrafter"/>
</dbReference>
<evidence type="ECO:0000313" key="14">
    <source>
        <dbReference type="Proteomes" id="UP000007383"/>
    </source>
</evidence>